<dbReference type="AlphaFoldDB" id="A0A073BAP1"/>
<reference evidence="3 4" key="1">
    <citation type="submission" date="2014-06" db="EMBL/GenBank/DDBJ databases">
        <title>Saccharopolyspora rectivirgula DSM-43113 Genome sequencing.</title>
        <authorList>
            <person name="Barrera C."/>
            <person name="Millon L."/>
            <person name="Rognon B."/>
            <person name="Zaugg C."/>
            <person name="Monod M."/>
        </authorList>
    </citation>
    <scope>NUCLEOTIDE SEQUENCE [LARGE SCALE GENOMIC DNA]</scope>
    <source>
        <strain evidence="3 4">DSM 43113</strain>
    </source>
</reference>
<dbReference type="OrthoDB" id="5191452at2"/>
<accession>A0A073BAP1</accession>
<name>A0A073BAP1_9PSEU</name>
<evidence type="ECO:0000259" key="2">
    <source>
        <dbReference type="Pfam" id="PF10756"/>
    </source>
</evidence>
<dbReference type="EMBL" id="JNVU01000017">
    <property type="protein sequence ID" value="KEI44834.1"/>
    <property type="molecule type" value="Genomic_DNA"/>
</dbReference>
<dbReference type="STRING" id="28042.GU90_06275"/>
<keyword evidence="4" id="KW-1185">Reference proteome</keyword>
<evidence type="ECO:0000313" key="4">
    <source>
        <dbReference type="Proteomes" id="UP000031419"/>
    </source>
</evidence>
<sequence>MSAQVTDRVEVRPRKVRRVVIPLAVFFVVVFAVVGALLPQSSTGAVFRTSDQVAMVLIGVLLAAGALLFMRPRLRADASGVEIRNIVSTRHYEWEIVRGFSFPERAPWARLELPADEYVPIMAIQAMDGEQAVVAMRNLRRLRREVSEGD</sequence>
<keyword evidence="1" id="KW-0812">Transmembrane</keyword>
<evidence type="ECO:0000256" key="1">
    <source>
        <dbReference type="SAM" id="Phobius"/>
    </source>
</evidence>
<gene>
    <name evidence="3" type="ORF">GU90_06275</name>
</gene>
<dbReference type="Pfam" id="PF10756">
    <property type="entry name" value="bPH_6"/>
    <property type="match status" value="1"/>
</dbReference>
<feature type="domain" description="Low molecular weight protein antigen 6 PH" evidence="2">
    <location>
        <begin position="71"/>
        <end position="141"/>
    </location>
</feature>
<organism evidence="3 4">
    <name type="scientific">Saccharopolyspora rectivirgula</name>
    <dbReference type="NCBI Taxonomy" id="28042"/>
    <lineage>
        <taxon>Bacteria</taxon>
        <taxon>Bacillati</taxon>
        <taxon>Actinomycetota</taxon>
        <taxon>Actinomycetes</taxon>
        <taxon>Pseudonocardiales</taxon>
        <taxon>Pseudonocardiaceae</taxon>
        <taxon>Saccharopolyspora</taxon>
    </lineage>
</organism>
<keyword evidence="1" id="KW-1133">Transmembrane helix</keyword>
<dbReference type="Proteomes" id="UP000031419">
    <property type="component" value="Unassembled WGS sequence"/>
</dbReference>
<dbReference type="InterPro" id="IPR019692">
    <property type="entry name" value="CFP-6_PH"/>
</dbReference>
<protein>
    <recommendedName>
        <fullName evidence="2">Low molecular weight protein antigen 6 PH domain-containing protein</fullName>
    </recommendedName>
</protein>
<comment type="caution">
    <text evidence="3">The sequence shown here is derived from an EMBL/GenBank/DDBJ whole genome shotgun (WGS) entry which is preliminary data.</text>
</comment>
<feature type="transmembrane region" description="Helical" evidence="1">
    <location>
        <begin position="52"/>
        <end position="70"/>
    </location>
</feature>
<evidence type="ECO:0000313" key="3">
    <source>
        <dbReference type="EMBL" id="KEI44834.1"/>
    </source>
</evidence>
<feature type="transmembrane region" description="Helical" evidence="1">
    <location>
        <begin position="20"/>
        <end position="40"/>
    </location>
</feature>
<keyword evidence="1" id="KW-0472">Membrane</keyword>
<dbReference type="eggNOG" id="ENOG50331K6">
    <property type="taxonomic scope" value="Bacteria"/>
</dbReference>
<proteinExistence type="predicted"/>